<name>A0A7C9E945_OPUST</name>
<sequence>MNSTNSELFFPSTKFISSQTYQMRLNSGQNRLTQYKYKNSCPSSVNFQVFWIQQILAIPSTNFSNNPPRPLPLQKQANGRLYMYNMFTIKVEKFTRFYFSNQTYCIAPPYILGNYQALQVILAF</sequence>
<proteinExistence type="predicted"/>
<reference evidence="1" key="1">
    <citation type="journal article" date="2013" name="J. Plant Res.">
        <title>Effect of fungi and light on seed germination of three Opuntia species from semiarid lands of central Mexico.</title>
        <authorList>
            <person name="Delgado-Sanchez P."/>
            <person name="Jimenez-Bremont J.F."/>
            <person name="Guerrero-Gonzalez Mde L."/>
            <person name="Flores J."/>
        </authorList>
    </citation>
    <scope>NUCLEOTIDE SEQUENCE</scope>
    <source>
        <tissue evidence="1">Cladode</tissue>
    </source>
</reference>
<organism evidence="1">
    <name type="scientific">Opuntia streptacantha</name>
    <name type="common">Prickly pear cactus</name>
    <name type="synonym">Opuntia cardona</name>
    <dbReference type="NCBI Taxonomy" id="393608"/>
    <lineage>
        <taxon>Eukaryota</taxon>
        <taxon>Viridiplantae</taxon>
        <taxon>Streptophyta</taxon>
        <taxon>Embryophyta</taxon>
        <taxon>Tracheophyta</taxon>
        <taxon>Spermatophyta</taxon>
        <taxon>Magnoliopsida</taxon>
        <taxon>eudicotyledons</taxon>
        <taxon>Gunneridae</taxon>
        <taxon>Pentapetalae</taxon>
        <taxon>Caryophyllales</taxon>
        <taxon>Cactineae</taxon>
        <taxon>Cactaceae</taxon>
        <taxon>Opuntioideae</taxon>
        <taxon>Opuntia</taxon>
    </lineage>
</organism>
<protein>
    <submittedName>
        <fullName evidence="1">Uncharacterized protein</fullName>
    </submittedName>
</protein>
<reference evidence="1" key="2">
    <citation type="submission" date="2020-07" db="EMBL/GenBank/DDBJ databases">
        <authorList>
            <person name="Vera ALvarez R."/>
            <person name="Arias-Moreno D.M."/>
            <person name="Jimenez-Jacinto V."/>
            <person name="Jimenez-Bremont J.F."/>
            <person name="Swaminathan K."/>
            <person name="Moose S.P."/>
            <person name="Guerrero-Gonzalez M.L."/>
            <person name="Marino-Ramirez L."/>
            <person name="Landsman D."/>
            <person name="Rodriguez-Kessler M."/>
            <person name="Delgado-Sanchez P."/>
        </authorList>
    </citation>
    <scope>NUCLEOTIDE SEQUENCE</scope>
    <source>
        <tissue evidence="1">Cladode</tissue>
    </source>
</reference>
<dbReference type="AlphaFoldDB" id="A0A7C9E945"/>
<dbReference type="EMBL" id="GISG01188182">
    <property type="protein sequence ID" value="MBA4655569.1"/>
    <property type="molecule type" value="Transcribed_RNA"/>
</dbReference>
<accession>A0A7C9E945</accession>
<evidence type="ECO:0000313" key="1">
    <source>
        <dbReference type="EMBL" id="MBA4655569.1"/>
    </source>
</evidence>